<name>A0A967KIE9_9PROT</name>
<sequence length="418" mass="45210">MSVEVTRLPSGLTIASDAMPGTATVSLGAWVGAGTRHEAPEVNGIAHLLEHMAFKGTERRSARDIAEQIEAVGGHLNAYTSRENTAFYAKVLSQDADLALDIVADILQHPTFLEEELERERAVVLQEIGQANDTPDDIVFDYFQETAYPAQAIGRPVLGDSATVSALSSTVLRDYMQSHYGPAQMVVAAAGDVEHARFVEQVTEAFQASRFTTNGATDPAAYRGGDRREERDLEQVHLLLGFDAPGYLDDDYYGLSLLSMLFGGGMSSRLFQEVREKRGLVYSIYAFHSAFLDGGVFGIYAGTGEREVEELVPVVCDEMTKLSGAIGEDEVDRARAQVRSSLLMSRESSASRAEQLAQQLLIYGRTVPVAEVLAKIDAVTTADLQRIAAKLVTSPPTVTAIGPLAHLESAERIAARLA</sequence>
<comment type="cofactor">
    <cofactor evidence="1">
        <name>Zn(2+)</name>
        <dbReference type="ChEBI" id="CHEBI:29105"/>
    </cofactor>
</comment>
<gene>
    <name evidence="7" type="ORF">HBA54_26830</name>
</gene>
<dbReference type="Proteomes" id="UP000761264">
    <property type="component" value="Unassembled WGS sequence"/>
</dbReference>
<dbReference type="GO" id="GO:0006508">
    <property type="term" value="P:proteolysis"/>
    <property type="evidence" value="ECO:0007669"/>
    <property type="project" value="InterPro"/>
</dbReference>
<organism evidence="7 8">
    <name type="scientific">Pelagibius litoralis</name>
    <dbReference type="NCBI Taxonomy" id="374515"/>
    <lineage>
        <taxon>Bacteria</taxon>
        <taxon>Pseudomonadati</taxon>
        <taxon>Pseudomonadota</taxon>
        <taxon>Alphaproteobacteria</taxon>
        <taxon>Rhodospirillales</taxon>
        <taxon>Rhodovibrionaceae</taxon>
        <taxon>Pelagibius</taxon>
    </lineage>
</organism>
<feature type="domain" description="Peptidase M16 N-terminal" evidence="5">
    <location>
        <begin position="14"/>
        <end position="160"/>
    </location>
</feature>
<feature type="domain" description="Peptidase M16 C-terminal" evidence="6">
    <location>
        <begin position="167"/>
        <end position="337"/>
    </location>
</feature>
<dbReference type="Pfam" id="PF05193">
    <property type="entry name" value="Peptidase_M16_C"/>
    <property type="match status" value="1"/>
</dbReference>
<comment type="similarity">
    <text evidence="2 4">Belongs to the peptidase M16 family.</text>
</comment>
<dbReference type="InterPro" id="IPR011249">
    <property type="entry name" value="Metalloenz_LuxS/M16"/>
</dbReference>
<dbReference type="GO" id="GO:0004222">
    <property type="term" value="F:metalloendopeptidase activity"/>
    <property type="evidence" value="ECO:0007669"/>
    <property type="project" value="InterPro"/>
</dbReference>
<accession>A0A967KIE9</accession>
<reference evidence="7" key="1">
    <citation type="submission" date="2020-03" db="EMBL/GenBank/DDBJ databases">
        <title>Genome of Pelagibius litoralis DSM 21314T.</title>
        <authorList>
            <person name="Wang G."/>
        </authorList>
    </citation>
    <scope>NUCLEOTIDE SEQUENCE</scope>
    <source>
        <strain evidence="7">DSM 21314</strain>
    </source>
</reference>
<keyword evidence="3" id="KW-0378">Hydrolase</keyword>
<dbReference type="InterPro" id="IPR011765">
    <property type="entry name" value="Pept_M16_N"/>
</dbReference>
<keyword evidence="3" id="KW-0482">Metalloprotease</keyword>
<comment type="caution">
    <text evidence="7">The sequence shown here is derived from an EMBL/GenBank/DDBJ whole genome shotgun (WGS) entry which is preliminary data.</text>
</comment>
<dbReference type="PANTHER" id="PTHR11851:SF49">
    <property type="entry name" value="MITOCHONDRIAL-PROCESSING PEPTIDASE SUBUNIT ALPHA"/>
    <property type="match status" value="1"/>
</dbReference>
<evidence type="ECO:0000256" key="2">
    <source>
        <dbReference type="ARBA" id="ARBA00007261"/>
    </source>
</evidence>
<dbReference type="InterPro" id="IPR050361">
    <property type="entry name" value="MPP/UQCRC_Complex"/>
</dbReference>
<evidence type="ECO:0000259" key="5">
    <source>
        <dbReference type="Pfam" id="PF00675"/>
    </source>
</evidence>
<evidence type="ECO:0000313" key="7">
    <source>
        <dbReference type="EMBL" id="NIA72211.1"/>
    </source>
</evidence>
<keyword evidence="3" id="KW-0645">Protease</keyword>
<keyword evidence="8" id="KW-1185">Reference proteome</keyword>
<dbReference type="InterPro" id="IPR001431">
    <property type="entry name" value="Pept_M16_Zn_BS"/>
</dbReference>
<dbReference type="GO" id="GO:0046872">
    <property type="term" value="F:metal ion binding"/>
    <property type="evidence" value="ECO:0007669"/>
    <property type="project" value="InterPro"/>
</dbReference>
<dbReference type="Pfam" id="PF00675">
    <property type="entry name" value="Peptidase_M16"/>
    <property type="match status" value="1"/>
</dbReference>
<dbReference type="PANTHER" id="PTHR11851">
    <property type="entry name" value="METALLOPROTEASE"/>
    <property type="match status" value="1"/>
</dbReference>
<evidence type="ECO:0000256" key="3">
    <source>
        <dbReference type="ARBA" id="ARBA00023049"/>
    </source>
</evidence>
<dbReference type="SUPFAM" id="SSF63411">
    <property type="entry name" value="LuxS/MPP-like metallohydrolase"/>
    <property type="match status" value="2"/>
</dbReference>
<dbReference type="AlphaFoldDB" id="A0A967KIE9"/>
<dbReference type="PROSITE" id="PS00143">
    <property type="entry name" value="INSULINASE"/>
    <property type="match status" value="1"/>
</dbReference>
<dbReference type="EMBL" id="JAAQPH010000035">
    <property type="protein sequence ID" value="NIA72211.1"/>
    <property type="molecule type" value="Genomic_DNA"/>
</dbReference>
<evidence type="ECO:0000259" key="6">
    <source>
        <dbReference type="Pfam" id="PF05193"/>
    </source>
</evidence>
<evidence type="ECO:0000256" key="1">
    <source>
        <dbReference type="ARBA" id="ARBA00001947"/>
    </source>
</evidence>
<dbReference type="FunFam" id="3.30.830.10:FF:000008">
    <property type="entry name" value="Mitochondrial-processing peptidase subunit beta"/>
    <property type="match status" value="1"/>
</dbReference>
<protein>
    <submittedName>
        <fullName evidence="7">Insulinase family protein</fullName>
    </submittedName>
</protein>
<evidence type="ECO:0000313" key="8">
    <source>
        <dbReference type="Proteomes" id="UP000761264"/>
    </source>
</evidence>
<dbReference type="InterPro" id="IPR007863">
    <property type="entry name" value="Peptidase_M16_C"/>
</dbReference>
<dbReference type="RefSeq" id="WP_167231175.1">
    <property type="nucleotide sequence ID" value="NZ_JAAQPH010000035.1"/>
</dbReference>
<dbReference type="Gene3D" id="3.30.830.10">
    <property type="entry name" value="Metalloenzyme, LuxS/M16 peptidase-like"/>
    <property type="match status" value="2"/>
</dbReference>
<proteinExistence type="inferred from homology"/>
<evidence type="ECO:0000256" key="4">
    <source>
        <dbReference type="RuleBase" id="RU004447"/>
    </source>
</evidence>